<dbReference type="Proteomes" id="UP000789706">
    <property type="component" value="Unassembled WGS sequence"/>
</dbReference>
<dbReference type="AlphaFoldDB" id="A0A9N8UZS1"/>
<reference evidence="1" key="1">
    <citation type="submission" date="2021-06" db="EMBL/GenBank/DDBJ databases">
        <authorList>
            <person name="Kallberg Y."/>
            <person name="Tangrot J."/>
            <person name="Rosling A."/>
        </authorList>
    </citation>
    <scope>NUCLEOTIDE SEQUENCE</scope>
    <source>
        <strain evidence="1">AZ414A</strain>
    </source>
</reference>
<accession>A0A9N8UZS1</accession>
<evidence type="ECO:0000313" key="2">
    <source>
        <dbReference type="Proteomes" id="UP000789706"/>
    </source>
</evidence>
<organism evidence="1 2">
    <name type="scientific">Diversispora eburnea</name>
    <dbReference type="NCBI Taxonomy" id="1213867"/>
    <lineage>
        <taxon>Eukaryota</taxon>
        <taxon>Fungi</taxon>
        <taxon>Fungi incertae sedis</taxon>
        <taxon>Mucoromycota</taxon>
        <taxon>Glomeromycotina</taxon>
        <taxon>Glomeromycetes</taxon>
        <taxon>Diversisporales</taxon>
        <taxon>Diversisporaceae</taxon>
        <taxon>Diversispora</taxon>
    </lineage>
</organism>
<keyword evidence="2" id="KW-1185">Reference proteome</keyword>
<evidence type="ECO:0000313" key="1">
    <source>
        <dbReference type="EMBL" id="CAG8432770.1"/>
    </source>
</evidence>
<gene>
    <name evidence="1" type="ORF">DEBURN_LOCUS98</name>
</gene>
<protein>
    <submittedName>
        <fullName evidence="1">503_t:CDS:1</fullName>
    </submittedName>
</protein>
<comment type="caution">
    <text evidence="1">The sequence shown here is derived from an EMBL/GenBank/DDBJ whole genome shotgun (WGS) entry which is preliminary data.</text>
</comment>
<proteinExistence type="predicted"/>
<sequence>MDQLKVEIYEDICKEVASFWVWTKNDGKSLLEIMEECRNFVMKEDIFNIREYQRLEYTSKSNNVMENPNKLNNKSHYVTRHVYPSDSH</sequence>
<dbReference type="EMBL" id="CAJVPK010000003">
    <property type="protein sequence ID" value="CAG8432770.1"/>
    <property type="molecule type" value="Genomic_DNA"/>
</dbReference>
<name>A0A9N8UZS1_9GLOM</name>